<dbReference type="EMBL" id="JAFFZM010000015">
    <property type="protein sequence ID" value="MBO8201341.1"/>
    <property type="molecule type" value="Genomic_DNA"/>
</dbReference>
<feature type="region of interest" description="Disordered" evidence="1">
    <location>
        <begin position="137"/>
        <end position="168"/>
    </location>
</feature>
<dbReference type="Pfam" id="PF19379">
    <property type="entry name" value="DUF5954"/>
    <property type="match status" value="1"/>
</dbReference>
<evidence type="ECO:0000313" key="2">
    <source>
        <dbReference type="EMBL" id="MBO8201341.1"/>
    </source>
</evidence>
<dbReference type="GeneID" id="96261687"/>
<organism evidence="2 3">
    <name type="scientific">Streptomyces smyrnaeus</name>
    <dbReference type="NCBI Taxonomy" id="1387713"/>
    <lineage>
        <taxon>Bacteria</taxon>
        <taxon>Bacillati</taxon>
        <taxon>Actinomycetota</taxon>
        <taxon>Actinomycetes</taxon>
        <taxon>Kitasatosporales</taxon>
        <taxon>Streptomycetaceae</taxon>
        <taxon>Streptomyces</taxon>
    </lineage>
</organism>
<feature type="region of interest" description="Disordered" evidence="1">
    <location>
        <begin position="83"/>
        <end position="107"/>
    </location>
</feature>
<dbReference type="Proteomes" id="UP000721954">
    <property type="component" value="Unassembled WGS sequence"/>
</dbReference>
<keyword evidence="3" id="KW-1185">Reference proteome</keyword>
<proteinExistence type="predicted"/>
<name>A0ABS3Y106_9ACTN</name>
<comment type="caution">
    <text evidence="2">The sequence shown here is derived from an EMBL/GenBank/DDBJ whole genome shotgun (WGS) entry which is preliminary data.</text>
</comment>
<dbReference type="InterPro" id="IPR045998">
    <property type="entry name" value="DUF5954"/>
</dbReference>
<sequence length="322" mass="34678">MRGERDGAGDTADRVRSCRTIRVAPVVEPVAAMADEEAWSARQRYPVLMGFRPVFGPARERTEEEGGGWQLLSYFGSPTPGARAGLGSHLRRRAQEAEEAGDGETRTACRAAAERLDREAPDELTVLGERHRIVRAQNVVRSGPEGPEPPRPSDPDPVQPGATGRLPDRTEGFVLDAAAPTGPSEGVLKAELLALVHCEGDEPRVREDARRAAVTHPGGVLLPPAFLFAEEEGGAWRAETGDSGTPQEARDALTMLLRVPTPATRGLDEGSCALYKEAADRLDAERGIELCFAGRRLRLVRVERLIRIGPDGPEGPRPGDDA</sequence>
<evidence type="ECO:0000256" key="1">
    <source>
        <dbReference type="SAM" id="MobiDB-lite"/>
    </source>
</evidence>
<feature type="compositionally biased region" description="Pro residues" evidence="1">
    <location>
        <begin position="146"/>
        <end position="158"/>
    </location>
</feature>
<protein>
    <submittedName>
        <fullName evidence="2">PE-PGRS family protein</fullName>
    </submittedName>
</protein>
<evidence type="ECO:0000313" key="3">
    <source>
        <dbReference type="Proteomes" id="UP000721954"/>
    </source>
</evidence>
<reference evidence="2 3" key="1">
    <citation type="submission" date="2021-02" db="EMBL/GenBank/DDBJ databases">
        <title>Streptomyces spirodelae sp. nov., isolated from duckweed.</title>
        <authorList>
            <person name="Saimee Y."/>
            <person name="Duangmal K."/>
        </authorList>
    </citation>
    <scope>NUCLEOTIDE SEQUENCE [LARGE SCALE GENOMIC DNA]</scope>
    <source>
        <strain evidence="2 3">DSM 42105</strain>
    </source>
</reference>
<dbReference type="RefSeq" id="WP_209213022.1">
    <property type="nucleotide sequence ID" value="NZ_JAFFZM010000015.1"/>
</dbReference>
<accession>A0ABS3Y106</accession>
<gene>
    <name evidence="2" type="ORF">JW613_24035</name>
</gene>